<evidence type="ECO:0000313" key="3">
    <source>
        <dbReference type="EMBL" id="EQD47497.1"/>
    </source>
</evidence>
<name>T0ZSI6_9ZZZZ</name>
<evidence type="ECO:0000259" key="2">
    <source>
        <dbReference type="Pfam" id="PF00723"/>
    </source>
</evidence>
<dbReference type="InterPro" id="IPR008928">
    <property type="entry name" value="6-hairpin_glycosidase_sf"/>
</dbReference>
<dbReference type="Pfam" id="PF00723">
    <property type="entry name" value="Glyco_hydro_15"/>
    <property type="match status" value="1"/>
</dbReference>
<dbReference type="GO" id="GO:0004553">
    <property type="term" value="F:hydrolase activity, hydrolyzing O-glycosyl compounds"/>
    <property type="evidence" value="ECO:0007669"/>
    <property type="project" value="TreeGrafter"/>
</dbReference>
<reference evidence="3" key="1">
    <citation type="submission" date="2013-08" db="EMBL/GenBank/DDBJ databases">
        <authorList>
            <person name="Mendez C."/>
            <person name="Richter M."/>
            <person name="Ferrer M."/>
            <person name="Sanchez J."/>
        </authorList>
    </citation>
    <scope>NUCLEOTIDE SEQUENCE</scope>
</reference>
<dbReference type="PANTHER" id="PTHR31616">
    <property type="entry name" value="TREHALASE"/>
    <property type="match status" value="1"/>
</dbReference>
<comment type="caution">
    <text evidence="3">The sequence shown here is derived from an EMBL/GenBank/DDBJ whole genome shotgun (WGS) entry which is preliminary data.</text>
</comment>
<organism evidence="3">
    <name type="scientific">mine drainage metagenome</name>
    <dbReference type="NCBI Taxonomy" id="410659"/>
    <lineage>
        <taxon>unclassified sequences</taxon>
        <taxon>metagenomes</taxon>
        <taxon>ecological metagenomes</taxon>
    </lineage>
</organism>
<reference evidence="3" key="2">
    <citation type="journal article" date="2014" name="ISME J.">
        <title>Microbial stratification in low pH oxic and suboxic macroscopic growths along an acid mine drainage.</title>
        <authorList>
            <person name="Mendez-Garcia C."/>
            <person name="Mesa V."/>
            <person name="Sprenger R.R."/>
            <person name="Richter M."/>
            <person name="Diez M.S."/>
            <person name="Solano J."/>
            <person name="Bargiela R."/>
            <person name="Golyshina O.V."/>
            <person name="Manteca A."/>
            <person name="Ramos J.L."/>
            <person name="Gallego J.R."/>
            <person name="Llorente I."/>
            <person name="Martins Dos Santos V.A."/>
            <person name="Jensen O.N."/>
            <person name="Pelaez A.I."/>
            <person name="Sanchez J."/>
            <person name="Ferrer M."/>
        </authorList>
    </citation>
    <scope>NUCLEOTIDE SEQUENCE</scope>
</reference>
<proteinExistence type="predicted"/>
<dbReference type="GO" id="GO:0005975">
    <property type="term" value="P:carbohydrate metabolic process"/>
    <property type="evidence" value="ECO:0007669"/>
    <property type="project" value="InterPro"/>
</dbReference>
<dbReference type="Gene3D" id="1.50.10.10">
    <property type="match status" value="1"/>
</dbReference>
<feature type="region of interest" description="Disordered" evidence="1">
    <location>
        <begin position="538"/>
        <end position="563"/>
    </location>
</feature>
<sequence>MGASGSGIKTRLSYEPGTNVLEHTFQAPDGSEAVLLDFCPEVGSGHILMSEIHRRLSVLRGTLSFRLSFQPRFGYAREVPTFEVNRYGALAQAPAGSASLSTYRPLRIEGGGVEGSFSLSAGQEEWFVFAHGSEVVTPLEAFQPAQRLESTLQYWRAWSSRSTYHGRWRTAVERSALLLKLLFYRPTGAMVAAPTTSLPEDPGGVRNWDYRFTWIRDTALAVRSLFRLGFEEEAVNFIYWLLTLIVRDRDRLRVLYDVEGRSPPPEIELTHLEGYRGSRPIRVGNAAHEQVQHDMFGNVLDVANLLEIHGGVVSVDLWRELRHLVNRVVEVWDRPDRGIWEVRGPPRHFVYSKAMCWVALDRAISLGGRLGMVADYETWEGTREAVRESVLSRGLTRDGKAFAWYYGADGVDASLLRLPVVGFIPAQDPRMQETARRVESELVSGPLVYRYKLDDGLPGTEGTFLPCAFWLVEYYTLRGELERARRLLEELLSRSGPLGLLPEEMTPDGKFLGNFPQAFSHLAFLLASTRLNDALERRRSVSPVSSPPDEPSRHGVSGSSING</sequence>
<dbReference type="PANTHER" id="PTHR31616:SF0">
    <property type="entry name" value="GLUCAN 1,4-ALPHA-GLUCOSIDASE"/>
    <property type="match status" value="1"/>
</dbReference>
<evidence type="ECO:0000256" key="1">
    <source>
        <dbReference type="SAM" id="MobiDB-lite"/>
    </source>
</evidence>
<feature type="domain" description="GH15-like" evidence="2">
    <location>
        <begin position="169"/>
        <end position="527"/>
    </location>
</feature>
<accession>T0ZSI6</accession>
<gene>
    <name evidence="3" type="ORF">B1B_12313</name>
</gene>
<dbReference type="InterPro" id="IPR011613">
    <property type="entry name" value="GH15-like"/>
</dbReference>
<dbReference type="EMBL" id="AUZY01008063">
    <property type="protein sequence ID" value="EQD47497.1"/>
    <property type="molecule type" value="Genomic_DNA"/>
</dbReference>
<dbReference type="AlphaFoldDB" id="T0ZSI6"/>
<protein>
    <submittedName>
        <fullName evidence="3">Glycoside hydrolase 15-related protein</fullName>
    </submittedName>
</protein>
<dbReference type="InterPro" id="IPR012341">
    <property type="entry name" value="6hp_glycosidase-like_sf"/>
</dbReference>
<keyword evidence="3" id="KW-0378">Hydrolase</keyword>
<dbReference type="SUPFAM" id="SSF48208">
    <property type="entry name" value="Six-hairpin glycosidases"/>
    <property type="match status" value="1"/>
</dbReference>